<comment type="similarity">
    <text evidence="1">Belongs to the pym family.</text>
</comment>
<proteinExistence type="inferred from homology"/>
<accession>A0A834XYR3</accession>
<name>A0A834XYR3_APHGI</name>
<evidence type="ECO:0000256" key="1">
    <source>
        <dbReference type="ARBA" id="ARBA00009394"/>
    </source>
</evidence>
<dbReference type="SMART" id="SM01273">
    <property type="entry name" value="Mago-bind"/>
    <property type="match status" value="1"/>
</dbReference>
<dbReference type="AlphaFoldDB" id="A0A834XYR3"/>
<protein>
    <recommendedName>
        <fullName evidence="2">Partner of Y14 and mago</fullName>
    </recommendedName>
</protein>
<organism evidence="5 6">
    <name type="scientific">Aphidius gifuensis</name>
    <name type="common">Parasitoid wasp</name>
    <dbReference type="NCBI Taxonomy" id="684658"/>
    <lineage>
        <taxon>Eukaryota</taxon>
        <taxon>Metazoa</taxon>
        <taxon>Ecdysozoa</taxon>
        <taxon>Arthropoda</taxon>
        <taxon>Hexapoda</taxon>
        <taxon>Insecta</taxon>
        <taxon>Pterygota</taxon>
        <taxon>Neoptera</taxon>
        <taxon>Endopterygota</taxon>
        <taxon>Hymenoptera</taxon>
        <taxon>Apocrita</taxon>
        <taxon>Ichneumonoidea</taxon>
        <taxon>Braconidae</taxon>
        <taxon>Aphidiinae</taxon>
        <taxon>Aphidius</taxon>
    </lineage>
</organism>
<dbReference type="Proteomes" id="UP000639338">
    <property type="component" value="Unassembled WGS sequence"/>
</dbReference>
<dbReference type="OrthoDB" id="21625at2759"/>
<feature type="domain" description="WIBG Mago-binding" evidence="4">
    <location>
        <begin position="15"/>
        <end position="41"/>
    </location>
</feature>
<reference evidence="5 6" key="1">
    <citation type="submission" date="2020-08" db="EMBL/GenBank/DDBJ databases">
        <title>Aphidius gifuensis genome sequencing and assembly.</title>
        <authorList>
            <person name="Du Z."/>
        </authorList>
    </citation>
    <scope>NUCLEOTIDE SEQUENCE [LARGE SCALE GENOMIC DNA]</scope>
    <source>
        <strain evidence="5">YNYX2018</strain>
        <tissue evidence="5">Adults</tissue>
    </source>
</reference>
<dbReference type="GO" id="GO:0035145">
    <property type="term" value="C:exon-exon junction complex"/>
    <property type="evidence" value="ECO:0007669"/>
    <property type="project" value="TreeGrafter"/>
</dbReference>
<dbReference type="InterPro" id="IPR015362">
    <property type="entry name" value="WIBG_mago-bd"/>
</dbReference>
<feature type="compositionally biased region" description="Low complexity" evidence="3">
    <location>
        <begin position="127"/>
        <end position="136"/>
    </location>
</feature>
<dbReference type="GO" id="GO:1903259">
    <property type="term" value="P:exon-exon junction complex disassembly"/>
    <property type="evidence" value="ECO:0007669"/>
    <property type="project" value="InterPro"/>
</dbReference>
<dbReference type="GO" id="GO:0003723">
    <property type="term" value="F:RNA binding"/>
    <property type="evidence" value="ECO:0007669"/>
    <property type="project" value="TreeGrafter"/>
</dbReference>
<feature type="region of interest" description="Disordered" evidence="3">
    <location>
        <begin position="117"/>
        <end position="167"/>
    </location>
</feature>
<keyword evidence="6" id="KW-1185">Reference proteome</keyword>
<evidence type="ECO:0000259" key="4">
    <source>
        <dbReference type="SMART" id="SM01273"/>
    </source>
</evidence>
<dbReference type="PANTHER" id="PTHR22959">
    <property type="entry name" value="PYM PROTEIN"/>
    <property type="match status" value="1"/>
</dbReference>
<evidence type="ECO:0000313" key="6">
    <source>
        <dbReference type="Proteomes" id="UP000639338"/>
    </source>
</evidence>
<evidence type="ECO:0000256" key="2">
    <source>
        <dbReference type="ARBA" id="ARBA00018898"/>
    </source>
</evidence>
<evidence type="ECO:0000256" key="3">
    <source>
        <dbReference type="SAM" id="MobiDB-lite"/>
    </source>
</evidence>
<evidence type="ECO:0000313" key="5">
    <source>
        <dbReference type="EMBL" id="KAF7994525.1"/>
    </source>
</evidence>
<dbReference type="Pfam" id="PF09282">
    <property type="entry name" value="Mago-bind"/>
    <property type="match status" value="1"/>
</dbReference>
<sequence length="216" mass="24384">MLININNNVCYFYPAGTFIAASQRPDGTWRKPRRVRDGYVPQDEVPLYESLGKQFSKNKPTFPPGMSAEYVAAHKAKVDAETKIIPGLVIVDEPKKKKKKNKTKTVQSLANDLAVTTITEPADKPKNQAANNQKMQKQTKKSTKPQAAPSTRQDSQSHLSDSMKRLKNLRKKLREIELLESKIKNGDIKNPDKEILDKIGKKNDVQDEIKTLESNQ</sequence>
<dbReference type="PANTHER" id="PTHR22959:SF0">
    <property type="entry name" value="PARTNER OF Y14 AND MAGO"/>
    <property type="match status" value="1"/>
</dbReference>
<dbReference type="SUPFAM" id="SSF101931">
    <property type="entry name" value="Pym (Within the bgcn gene intron protein, WIBG), N-terminal domain"/>
    <property type="match status" value="1"/>
</dbReference>
<feature type="compositionally biased region" description="Polar residues" evidence="3">
    <location>
        <begin position="149"/>
        <end position="160"/>
    </location>
</feature>
<dbReference type="GO" id="GO:0005737">
    <property type="term" value="C:cytoplasm"/>
    <property type="evidence" value="ECO:0007669"/>
    <property type="project" value="TreeGrafter"/>
</dbReference>
<dbReference type="InterPro" id="IPR036348">
    <property type="entry name" value="WIBG_N_sf"/>
</dbReference>
<comment type="caution">
    <text evidence="5">The sequence shown here is derived from an EMBL/GenBank/DDBJ whole genome shotgun (WGS) entry which is preliminary data.</text>
</comment>
<dbReference type="InterPro" id="IPR039333">
    <property type="entry name" value="PYM1"/>
</dbReference>
<dbReference type="EMBL" id="JACMRX010000002">
    <property type="protein sequence ID" value="KAF7994525.1"/>
    <property type="molecule type" value="Genomic_DNA"/>
</dbReference>
<gene>
    <name evidence="5" type="ORF">HCN44_003997</name>
</gene>